<evidence type="ECO:0000256" key="2">
    <source>
        <dbReference type="ARBA" id="ARBA00022638"/>
    </source>
</evidence>
<protein>
    <recommendedName>
        <fullName evidence="5">Lysozyme</fullName>
    </recommendedName>
</protein>
<accession>A0ABD7C9T5</accession>
<dbReference type="EMBL" id="CP067993">
    <property type="protein sequence ID" value="QQQ44614.1"/>
    <property type="molecule type" value="Genomic_DNA"/>
</dbReference>
<gene>
    <name evidence="3" type="ORF">JJL50_15270</name>
</gene>
<dbReference type="Proteomes" id="UP000596095">
    <property type="component" value="Chromosome"/>
</dbReference>
<keyword evidence="2" id="KW-0081">Bacteriolytic enzyme</keyword>
<name>A0ABD7C9T5_STEMA</name>
<evidence type="ECO:0008006" key="5">
    <source>
        <dbReference type="Google" id="ProtNLM"/>
    </source>
</evidence>
<dbReference type="InterPro" id="IPR023347">
    <property type="entry name" value="Lysozyme_dom_sf"/>
</dbReference>
<sequence length="220" mass="24576">MVRAREAVQSIVPPAPLVPEQVSDAAVAHIIRWEITSARHYEQRLRWPVWPGGASGITWCVGYDGGHQTPAVIGRDWAKHYAVQRLSTTAGITGQDARAVLPRYRDITTPYSYCEQVFRAVTLPAYHRLAKRTFSNGWDRLPPDAQGSLTATVYNRGASMAGSRRSEMRALRDVCVPAADVACMARQYRSMCRLWRGTVNETGLCNRYEDAARLAEGRAR</sequence>
<proteinExistence type="predicted"/>
<dbReference type="GO" id="GO:0003824">
    <property type="term" value="F:catalytic activity"/>
    <property type="evidence" value="ECO:0007669"/>
    <property type="project" value="UniProtKB-KW"/>
</dbReference>
<evidence type="ECO:0000313" key="3">
    <source>
        <dbReference type="EMBL" id="QQQ44614.1"/>
    </source>
</evidence>
<dbReference type="GO" id="GO:0042742">
    <property type="term" value="P:defense response to bacterium"/>
    <property type="evidence" value="ECO:0007669"/>
    <property type="project" value="UniProtKB-KW"/>
</dbReference>
<dbReference type="Gene3D" id="1.10.530.40">
    <property type="match status" value="1"/>
</dbReference>
<keyword evidence="1" id="KW-0929">Antimicrobial</keyword>
<dbReference type="AlphaFoldDB" id="A0ABD7C9T5"/>
<evidence type="ECO:0000256" key="1">
    <source>
        <dbReference type="ARBA" id="ARBA00022529"/>
    </source>
</evidence>
<reference evidence="3 4" key="1">
    <citation type="submission" date="2021-01" db="EMBL/GenBank/DDBJ databases">
        <title>Genome Characterization of a novel Stenotrophomonas isolate with high keratinase activity.</title>
        <authorList>
            <person name="Cao Z.-J."/>
        </authorList>
    </citation>
    <scope>NUCLEOTIDE SEQUENCE [LARGE SCALE GENOMIC DNA]</scope>
    <source>
        <strain evidence="3 4">DHHJ</strain>
    </source>
</reference>
<evidence type="ECO:0000313" key="4">
    <source>
        <dbReference type="Proteomes" id="UP000596095"/>
    </source>
</evidence>
<organism evidence="3 4">
    <name type="scientific">Stenotrophomonas maltophilia</name>
    <name type="common">Pseudomonas maltophilia</name>
    <name type="synonym">Xanthomonas maltophilia</name>
    <dbReference type="NCBI Taxonomy" id="40324"/>
    <lineage>
        <taxon>Bacteria</taxon>
        <taxon>Pseudomonadati</taxon>
        <taxon>Pseudomonadota</taxon>
        <taxon>Gammaproteobacteria</taxon>
        <taxon>Lysobacterales</taxon>
        <taxon>Lysobacteraceae</taxon>
        <taxon>Stenotrophomonas</taxon>
        <taxon>Stenotrophomonas maltophilia group</taxon>
    </lineage>
</organism>
<dbReference type="GO" id="GO:0031640">
    <property type="term" value="P:killing of cells of another organism"/>
    <property type="evidence" value="ECO:0007669"/>
    <property type="project" value="UniProtKB-KW"/>
</dbReference>